<keyword evidence="1" id="KW-0812">Transmembrane</keyword>
<organism evidence="2 3">
    <name type="scientific">Bacillus phage Kirov</name>
    <dbReference type="NCBI Taxonomy" id="2783539"/>
    <lineage>
        <taxon>Viruses</taxon>
        <taxon>Duplodnaviria</taxon>
        <taxon>Heunggongvirae</taxon>
        <taxon>Uroviricota</taxon>
        <taxon>Caudoviricetes</taxon>
        <taxon>Andregratiavirinae</taxon>
        <taxon>Kirovvirus</taxon>
        <taxon>Kirovvirus kirov</taxon>
    </lineage>
</organism>
<evidence type="ECO:0000313" key="3">
    <source>
        <dbReference type="Proteomes" id="UP000594029"/>
    </source>
</evidence>
<dbReference type="EMBL" id="MW084976">
    <property type="protein sequence ID" value="QOV08213.1"/>
    <property type="molecule type" value="Genomic_DNA"/>
</dbReference>
<protein>
    <submittedName>
        <fullName evidence="2">Uncharacterized protein</fullName>
    </submittedName>
</protein>
<evidence type="ECO:0000313" key="2">
    <source>
        <dbReference type="EMBL" id="QOV08213.1"/>
    </source>
</evidence>
<reference evidence="2 3" key="1">
    <citation type="submission" date="2020-10" db="EMBL/GenBank/DDBJ databases">
        <authorList>
            <person name="Kazantseva O.A."/>
            <person name="Piligrimova E.G."/>
            <person name="Shadrin A.M."/>
        </authorList>
    </citation>
    <scope>NUCLEOTIDE SEQUENCE [LARGE SCALE GENOMIC DNA]</scope>
</reference>
<keyword evidence="3" id="KW-1185">Reference proteome</keyword>
<name>A0A7S6RAX4_9CAUD</name>
<gene>
    <name evidence="2" type="ORF">Kirov_14</name>
</gene>
<dbReference type="Proteomes" id="UP000594029">
    <property type="component" value="Segment"/>
</dbReference>
<sequence>MEIIKFNDFMSGNYSQSKYETVVDAVLSRTIKAVVFMGIAVFGMIFFEQFIHMMQATDVLVFRPIGGV</sequence>
<feature type="transmembrane region" description="Helical" evidence="1">
    <location>
        <begin position="26"/>
        <end position="47"/>
    </location>
</feature>
<keyword evidence="1" id="KW-1133">Transmembrane helix</keyword>
<evidence type="ECO:0000256" key="1">
    <source>
        <dbReference type="SAM" id="Phobius"/>
    </source>
</evidence>
<keyword evidence="1" id="KW-0472">Membrane</keyword>
<accession>A0A7S6RAX4</accession>
<proteinExistence type="predicted"/>